<feature type="region of interest" description="Disordered" evidence="9">
    <location>
        <begin position="467"/>
        <end position="492"/>
    </location>
</feature>
<proteinExistence type="inferred from homology"/>
<feature type="binding site" evidence="8">
    <location>
        <position position="251"/>
    </location>
    <ligand>
        <name>Mg(2+)</name>
        <dbReference type="ChEBI" id="CHEBI:18420"/>
    </ligand>
</feature>
<feature type="binding site" evidence="8">
    <location>
        <position position="124"/>
    </location>
    <ligand>
        <name>ATP</name>
        <dbReference type="ChEBI" id="CHEBI:30616"/>
    </ligand>
</feature>
<feature type="binding site" evidence="8">
    <location>
        <position position="111"/>
    </location>
    <ligand>
        <name>ATP</name>
        <dbReference type="ChEBI" id="CHEBI:30616"/>
    </ligand>
</feature>
<dbReference type="NCBIfam" id="NF000658">
    <property type="entry name" value="PRK00029.1"/>
    <property type="match status" value="1"/>
</dbReference>
<keyword evidence="2 8" id="KW-0808">Transferase</keyword>
<feature type="binding site" evidence="8">
    <location>
        <position position="90"/>
    </location>
    <ligand>
        <name>ATP</name>
        <dbReference type="ChEBI" id="CHEBI:30616"/>
    </ligand>
</feature>
<comment type="cofactor">
    <cofactor evidence="8">
        <name>Mg(2+)</name>
        <dbReference type="ChEBI" id="CHEBI:18420"/>
    </cofactor>
    <cofactor evidence="8">
        <name>Mn(2+)</name>
        <dbReference type="ChEBI" id="CHEBI:29035"/>
    </cofactor>
</comment>
<accession>A0A212LCC5</accession>
<comment type="catalytic activity">
    <reaction evidence="8">
        <text>L-seryl-[protein] + UTP = O-(5'-uridylyl)-L-seryl-[protein] + diphosphate</text>
        <dbReference type="Rhea" id="RHEA:64604"/>
        <dbReference type="Rhea" id="RHEA-COMP:9863"/>
        <dbReference type="Rhea" id="RHEA-COMP:16635"/>
        <dbReference type="ChEBI" id="CHEBI:29999"/>
        <dbReference type="ChEBI" id="CHEBI:33019"/>
        <dbReference type="ChEBI" id="CHEBI:46398"/>
        <dbReference type="ChEBI" id="CHEBI:156051"/>
    </reaction>
</comment>
<dbReference type="InterPro" id="IPR003846">
    <property type="entry name" value="SelO"/>
</dbReference>
<evidence type="ECO:0000313" key="10">
    <source>
        <dbReference type="EMBL" id="SCM75212.1"/>
    </source>
</evidence>
<reference evidence="10" key="1">
    <citation type="submission" date="2016-08" db="EMBL/GenBank/DDBJ databases">
        <authorList>
            <person name="Seilhamer J.J."/>
        </authorList>
    </citation>
    <scope>NUCLEOTIDE SEQUENCE</scope>
    <source>
        <strain evidence="10">86</strain>
    </source>
</reference>
<name>A0A212LCC5_9HYPH</name>
<feature type="binding site" evidence="8">
    <location>
        <position position="174"/>
    </location>
    <ligand>
        <name>ATP</name>
        <dbReference type="ChEBI" id="CHEBI:30616"/>
    </ligand>
</feature>
<comment type="similarity">
    <text evidence="1 8">Belongs to the SELO family.</text>
</comment>
<feature type="binding site" evidence="8">
    <location>
        <position position="88"/>
    </location>
    <ligand>
        <name>ATP</name>
        <dbReference type="ChEBI" id="CHEBI:30616"/>
    </ligand>
</feature>
<dbReference type="GO" id="GO:0000287">
    <property type="term" value="F:magnesium ion binding"/>
    <property type="evidence" value="ECO:0007669"/>
    <property type="project" value="UniProtKB-UniRule"/>
</dbReference>
<keyword evidence="8" id="KW-0464">Manganese</keyword>
<dbReference type="PANTHER" id="PTHR32057:SF14">
    <property type="entry name" value="PROTEIN ADENYLYLTRANSFERASE SELO, MITOCHONDRIAL"/>
    <property type="match status" value="1"/>
</dbReference>
<keyword evidence="6 8" id="KW-0067">ATP-binding</keyword>
<dbReference type="HAMAP" id="MF_00692">
    <property type="entry name" value="SelO"/>
    <property type="match status" value="1"/>
</dbReference>
<comment type="catalytic activity">
    <reaction evidence="8">
        <text>L-tyrosyl-[protein] + ATP = O-(5'-adenylyl)-L-tyrosyl-[protein] + diphosphate</text>
        <dbReference type="Rhea" id="RHEA:54288"/>
        <dbReference type="Rhea" id="RHEA-COMP:10136"/>
        <dbReference type="Rhea" id="RHEA-COMP:13846"/>
        <dbReference type="ChEBI" id="CHEBI:30616"/>
        <dbReference type="ChEBI" id="CHEBI:33019"/>
        <dbReference type="ChEBI" id="CHEBI:46858"/>
        <dbReference type="ChEBI" id="CHEBI:83624"/>
        <dbReference type="EC" id="2.7.7.108"/>
    </reaction>
</comment>
<dbReference type="AlphaFoldDB" id="A0A212LCC5"/>
<feature type="active site" description="Proton acceptor" evidence="8">
    <location>
        <position position="250"/>
    </location>
</feature>
<keyword evidence="7 8" id="KW-0460">Magnesium</keyword>
<sequence length="492" mass="53016">MPLSIAFDNSYARLPARFYERVRPEVAPSPGLLVLNTTLAGELGLDAEALASPEGVAALSGAAVPAGADPIALAYAGHQFGQFVPALGDGRAVLLGEVVARDGRRLDLQLKGSGRTVFSRRGDGKAAVGPVLREYLVSEAMAAFGIPTTRSLAAVATGETVLRERPLPGAVLTRVAASHVRVGTFQYFAHRSDEDGVRRLADYVIERLYPEIAGTDAPYAALFESVVRRQARLIALWLSVGFVHGVMNTDNMAISGETIDYGPCAFLDAYEPGMVLSSIDRQGRYAYGRQPQIAQWNLARFGECLLPLLSDDRDKAVELVVERLSGFAGEFETAYFGRFLEKLGIADERPGDRDLVTGLLAVMQMGRADFTLAFRRLADLVDPEADTEPFLSLFGGNAGVEPWLTSWRQRLAAGSRSAGEAAATMRAVNPAIIPRNHQVEKALDAIIDGSDGSAYIRLLQAVTRPFEDRPEDADLAPPPRPEERVAATFCGT</sequence>
<feature type="binding site" evidence="8">
    <location>
        <position position="260"/>
    </location>
    <ligand>
        <name>ATP</name>
        <dbReference type="ChEBI" id="CHEBI:30616"/>
    </ligand>
</feature>
<evidence type="ECO:0000256" key="6">
    <source>
        <dbReference type="ARBA" id="ARBA00022840"/>
    </source>
</evidence>
<comment type="catalytic activity">
    <reaction evidence="8">
        <text>L-seryl-[protein] + ATP = 3-O-(5'-adenylyl)-L-seryl-[protein] + diphosphate</text>
        <dbReference type="Rhea" id="RHEA:58120"/>
        <dbReference type="Rhea" id="RHEA-COMP:9863"/>
        <dbReference type="Rhea" id="RHEA-COMP:15073"/>
        <dbReference type="ChEBI" id="CHEBI:29999"/>
        <dbReference type="ChEBI" id="CHEBI:30616"/>
        <dbReference type="ChEBI" id="CHEBI:33019"/>
        <dbReference type="ChEBI" id="CHEBI:142516"/>
        <dbReference type="EC" id="2.7.7.108"/>
    </reaction>
</comment>
<dbReference type="GO" id="GO:0005524">
    <property type="term" value="F:ATP binding"/>
    <property type="evidence" value="ECO:0007669"/>
    <property type="project" value="UniProtKB-UniRule"/>
</dbReference>
<keyword evidence="3 8" id="KW-0548">Nucleotidyltransferase</keyword>
<evidence type="ECO:0000256" key="9">
    <source>
        <dbReference type="SAM" id="MobiDB-lite"/>
    </source>
</evidence>
<protein>
    <recommendedName>
        <fullName evidence="8">Protein nucleotidyltransferase YdiU</fullName>
        <ecNumber evidence="8">2.7.7.-</ecNumber>
    </recommendedName>
    <alternativeName>
        <fullName evidence="8">Protein adenylyltransferase YdiU</fullName>
        <ecNumber evidence="8">2.7.7.108</ecNumber>
    </alternativeName>
    <alternativeName>
        <fullName evidence="8">Protein uridylyltransferase YdiU</fullName>
        <ecNumber evidence="8">2.7.7.-</ecNumber>
    </alternativeName>
</protein>
<dbReference type="EC" id="2.7.7.-" evidence="8"/>
<dbReference type="GO" id="GO:0030145">
    <property type="term" value="F:manganese ion binding"/>
    <property type="evidence" value="ECO:0007669"/>
    <property type="project" value="UniProtKB-UniRule"/>
</dbReference>
<comment type="function">
    <text evidence="8">Nucleotidyltransferase involved in the post-translational modification of proteins. It can catalyze the addition of adenosine monophosphate (AMP) or uridine monophosphate (UMP) to a protein, resulting in modifications known as AMPylation and UMPylation.</text>
</comment>
<dbReference type="PANTHER" id="PTHR32057">
    <property type="entry name" value="PROTEIN ADENYLYLTRANSFERASE SELO, MITOCHONDRIAL"/>
    <property type="match status" value="1"/>
</dbReference>
<dbReference type="GO" id="GO:0070733">
    <property type="term" value="F:AMPylase activity"/>
    <property type="evidence" value="ECO:0007669"/>
    <property type="project" value="UniProtKB-EC"/>
</dbReference>
<evidence type="ECO:0000256" key="2">
    <source>
        <dbReference type="ARBA" id="ARBA00022679"/>
    </source>
</evidence>
<comment type="catalytic activity">
    <reaction evidence="8">
        <text>L-histidyl-[protein] + UTP = N(tele)-(5'-uridylyl)-L-histidyl-[protein] + diphosphate</text>
        <dbReference type="Rhea" id="RHEA:83891"/>
        <dbReference type="Rhea" id="RHEA-COMP:9745"/>
        <dbReference type="Rhea" id="RHEA-COMP:20239"/>
        <dbReference type="ChEBI" id="CHEBI:29979"/>
        <dbReference type="ChEBI" id="CHEBI:33019"/>
        <dbReference type="ChEBI" id="CHEBI:46398"/>
        <dbReference type="ChEBI" id="CHEBI:233474"/>
    </reaction>
</comment>
<evidence type="ECO:0000256" key="3">
    <source>
        <dbReference type="ARBA" id="ARBA00022695"/>
    </source>
</evidence>
<dbReference type="EC" id="2.7.7.108" evidence="8"/>
<evidence type="ECO:0000256" key="5">
    <source>
        <dbReference type="ARBA" id="ARBA00022741"/>
    </source>
</evidence>
<dbReference type="RefSeq" id="WP_288199983.1">
    <property type="nucleotide sequence ID" value="NZ_LT608334.1"/>
</dbReference>
<feature type="binding site" evidence="8">
    <location>
        <position position="181"/>
    </location>
    <ligand>
        <name>ATP</name>
        <dbReference type="ChEBI" id="CHEBI:30616"/>
    </ligand>
</feature>
<evidence type="ECO:0000256" key="7">
    <source>
        <dbReference type="ARBA" id="ARBA00022842"/>
    </source>
</evidence>
<feature type="binding site" evidence="8">
    <location>
        <position position="91"/>
    </location>
    <ligand>
        <name>ATP</name>
        <dbReference type="ChEBI" id="CHEBI:30616"/>
    </ligand>
</feature>
<evidence type="ECO:0000256" key="8">
    <source>
        <dbReference type="HAMAP-Rule" id="MF_00692"/>
    </source>
</evidence>
<dbReference type="Pfam" id="PF02696">
    <property type="entry name" value="SelO"/>
    <property type="match status" value="1"/>
</dbReference>
<keyword evidence="4 8" id="KW-0479">Metal-binding</keyword>
<dbReference type="EMBL" id="FMJD01000005">
    <property type="protein sequence ID" value="SCM75212.1"/>
    <property type="molecule type" value="Genomic_DNA"/>
</dbReference>
<evidence type="ECO:0000256" key="1">
    <source>
        <dbReference type="ARBA" id="ARBA00009747"/>
    </source>
</evidence>
<gene>
    <name evidence="8" type="primary">ydiU</name>
    <name evidence="8" type="synonym">selO</name>
    <name evidence="10" type="ORF">KL86PLE_130613</name>
</gene>
<organism evidence="10">
    <name type="scientific">uncultured Pleomorphomonas sp</name>
    <dbReference type="NCBI Taxonomy" id="442121"/>
    <lineage>
        <taxon>Bacteria</taxon>
        <taxon>Pseudomonadati</taxon>
        <taxon>Pseudomonadota</taxon>
        <taxon>Alphaproteobacteria</taxon>
        <taxon>Hyphomicrobiales</taxon>
        <taxon>Pleomorphomonadaceae</taxon>
        <taxon>Pleomorphomonas</taxon>
        <taxon>environmental samples</taxon>
    </lineage>
</organism>
<feature type="binding site" evidence="8">
    <location>
        <position position="123"/>
    </location>
    <ligand>
        <name>ATP</name>
        <dbReference type="ChEBI" id="CHEBI:30616"/>
    </ligand>
</feature>
<feature type="binding site" evidence="8">
    <location>
        <position position="260"/>
    </location>
    <ligand>
        <name>Mg(2+)</name>
        <dbReference type="ChEBI" id="CHEBI:18420"/>
    </ligand>
</feature>
<evidence type="ECO:0000256" key="4">
    <source>
        <dbReference type="ARBA" id="ARBA00022723"/>
    </source>
</evidence>
<comment type="catalytic activity">
    <reaction evidence="8">
        <text>L-threonyl-[protein] + ATP = 3-O-(5'-adenylyl)-L-threonyl-[protein] + diphosphate</text>
        <dbReference type="Rhea" id="RHEA:54292"/>
        <dbReference type="Rhea" id="RHEA-COMP:11060"/>
        <dbReference type="Rhea" id="RHEA-COMP:13847"/>
        <dbReference type="ChEBI" id="CHEBI:30013"/>
        <dbReference type="ChEBI" id="CHEBI:30616"/>
        <dbReference type="ChEBI" id="CHEBI:33019"/>
        <dbReference type="ChEBI" id="CHEBI:138113"/>
        <dbReference type="EC" id="2.7.7.108"/>
    </reaction>
</comment>
<comment type="catalytic activity">
    <reaction evidence="8">
        <text>L-tyrosyl-[protein] + UTP = O-(5'-uridylyl)-L-tyrosyl-[protein] + diphosphate</text>
        <dbReference type="Rhea" id="RHEA:83887"/>
        <dbReference type="Rhea" id="RHEA-COMP:10136"/>
        <dbReference type="Rhea" id="RHEA-COMP:20238"/>
        <dbReference type="ChEBI" id="CHEBI:33019"/>
        <dbReference type="ChEBI" id="CHEBI:46398"/>
        <dbReference type="ChEBI" id="CHEBI:46858"/>
        <dbReference type="ChEBI" id="CHEBI:90602"/>
    </reaction>
</comment>
<keyword evidence="5 8" id="KW-0547">Nucleotide-binding</keyword>